<evidence type="ECO:0000313" key="4">
    <source>
        <dbReference type="Proteomes" id="UP000006727"/>
    </source>
</evidence>
<dbReference type="EnsemblPlants" id="Pp3c13_24440V3.2">
    <property type="protein sequence ID" value="Pp3c13_24440V3.2"/>
    <property type="gene ID" value="Pp3c13_24440"/>
</dbReference>
<dbReference type="Pfam" id="PF07883">
    <property type="entry name" value="Cupin_2"/>
    <property type="match status" value="1"/>
</dbReference>
<proteinExistence type="predicted"/>
<dbReference type="Gramene" id="Pp3c13_24440V3.1">
    <property type="protein sequence ID" value="Pp3c13_24440V3.1"/>
    <property type="gene ID" value="Pp3c13_24440"/>
</dbReference>
<name>A0A2K1JN48_PHYPA</name>
<accession>A0A2K1JN48</accession>
<dbReference type="RefSeq" id="XP_024393210.1">
    <property type="nucleotide sequence ID" value="XM_024537442.2"/>
</dbReference>
<sequence>MDQVSFCASQLSGITSPKLGMLAPGEGVRVWALGLLATLKVLGNDAGGFYSFSEVVVYPGQEALSHVHALKDEMWYMLEGELIWNLGGRESLGRQGSFIHLPRFVPHSFMNRGLAPARMVLVHVPGGFEQWYLEVGITVHDSSQLPPNVTSDELMETLQRCKGYGVKCLHLGDD</sequence>
<dbReference type="EMBL" id="ABEU02000013">
    <property type="protein sequence ID" value="PNR42967.1"/>
    <property type="molecule type" value="Genomic_DNA"/>
</dbReference>
<dbReference type="AlphaFoldDB" id="A0A2K1JN48"/>
<organism evidence="2">
    <name type="scientific">Physcomitrium patens</name>
    <name type="common">Spreading-leaved earth moss</name>
    <name type="synonym">Physcomitrella patens</name>
    <dbReference type="NCBI Taxonomy" id="3218"/>
    <lineage>
        <taxon>Eukaryota</taxon>
        <taxon>Viridiplantae</taxon>
        <taxon>Streptophyta</taxon>
        <taxon>Embryophyta</taxon>
        <taxon>Bryophyta</taxon>
        <taxon>Bryophytina</taxon>
        <taxon>Bryopsida</taxon>
        <taxon>Funariidae</taxon>
        <taxon>Funariales</taxon>
        <taxon>Funariaceae</taxon>
        <taxon>Physcomitrium</taxon>
    </lineage>
</organism>
<dbReference type="OrthoDB" id="3700976at2759"/>
<dbReference type="GeneID" id="112290773"/>
<dbReference type="Gramene" id="Pp3c13_24440V3.2">
    <property type="protein sequence ID" value="Pp3c13_24440V3.2"/>
    <property type="gene ID" value="Pp3c13_24440"/>
</dbReference>
<dbReference type="OMA" id="HAMWNAG"/>
<dbReference type="Proteomes" id="UP000006727">
    <property type="component" value="Chromosome 13"/>
</dbReference>
<reference evidence="3" key="3">
    <citation type="submission" date="2020-12" db="UniProtKB">
        <authorList>
            <consortium name="EnsemblPlants"/>
        </authorList>
    </citation>
    <scope>IDENTIFICATION</scope>
</reference>
<dbReference type="EnsemblPlants" id="Pp3c13_24440V3.1">
    <property type="protein sequence ID" value="Pp3c13_24440V3.1"/>
    <property type="gene ID" value="Pp3c13_24440"/>
</dbReference>
<feature type="domain" description="Cupin type-2" evidence="1">
    <location>
        <begin position="55"/>
        <end position="122"/>
    </location>
</feature>
<keyword evidence="4" id="KW-1185">Reference proteome</keyword>
<evidence type="ECO:0000259" key="1">
    <source>
        <dbReference type="Pfam" id="PF07883"/>
    </source>
</evidence>
<dbReference type="InterPro" id="IPR014710">
    <property type="entry name" value="RmlC-like_jellyroll"/>
</dbReference>
<dbReference type="SUPFAM" id="SSF51182">
    <property type="entry name" value="RmlC-like cupins"/>
    <property type="match status" value="1"/>
</dbReference>
<protein>
    <recommendedName>
        <fullName evidence="1">Cupin type-2 domain-containing protein</fullName>
    </recommendedName>
</protein>
<reference evidence="2 4" key="1">
    <citation type="journal article" date="2008" name="Science">
        <title>The Physcomitrella genome reveals evolutionary insights into the conquest of land by plants.</title>
        <authorList>
            <person name="Rensing S."/>
            <person name="Lang D."/>
            <person name="Zimmer A."/>
            <person name="Terry A."/>
            <person name="Salamov A."/>
            <person name="Shapiro H."/>
            <person name="Nishiyama T."/>
            <person name="Perroud P.-F."/>
            <person name="Lindquist E."/>
            <person name="Kamisugi Y."/>
            <person name="Tanahashi T."/>
            <person name="Sakakibara K."/>
            <person name="Fujita T."/>
            <person name="Oishi K."/>
            <person name="Shin-I T."/>
            <person name="Kuroki Y."/>
            <person name="Toyoda A."/>
            <person name="Suzuki Y."/>
            <person name="Hashimoto A."/>
            <person name="Yamaguchi K."/>
            <person name="Sugano A."/>
            <person name="Kohara Y."/>
            <person name="Fujiyama A."/>
            <person name="Anterola A."/>
            <person name="Aoki S."/>
            <person name="Ashton N."/>
            <person name="Barbazuk W.B."/>
            <person name="Barker E."/>
            <person name="Bennetzen J."/>
            <person name="Bezanilla M."/>
            <person name="Blankenship R."/>
            <person name="Cho S.H."/>
            <person name="Dutcher S."/>
            <person name="Estelle M."/>
            <person name="Fawcett J.A."/>
            <person name="Gundlach H."/>
            <person name="Hanada K."/>
            <person name="Heyl A."/>
            <person name="Hicks K.A."/>
            <person name="Hugh J."/>
            <person name="Lohr M."/>
            <person name="Mayer K."/>
            <person name="Melkozernov A."/>
            <person name="Murata T."/>
            <person name="Nelson D."/>
            <person name="Pils B."/>
            <person name="Prigge M."/>
            <person name="Reiss B."/>
            <person name="Renner T."/>
            <person name="Rombauts S."/>
            <person name="Rushton P."/>
            <person name="Sanderfoot A."/>
            <person name="Schween G."/>
            <person name="Shiu S.-H."/>
            <person name="Stueber K."/>
            <person name="Theodoulou F.L."/>
            <person name="Tu H."/>
            <person name="Van de Peer Y."/>
            <person name="Verrier P.J."/>
            <person name="Waters E."/>
            <person name="Wood A."/>
            <person name="Yang L."/>
            <person name="Cove D."/>
            <person name="Cuming A."/>
            <person name="Hasebe M."/>
            <person name="Lucas S."/>
            <person name="Mishler D.B."/>
            <person name="Reski R."/>
            <person name="Grigoriev I."/>
            <person name="Quatrano R.S."/>
            <person name="Boore J.L."/>
        </authorList>
    </citation>
    <scope>NUCLEOTIDE SEQUENCE [LARGE SCALE GENOMIC DNA]</scope>
    <source>
        <strain evidence="3 4">cv. Gransden 2004</strain>
    </source>
</reference>
<dbReference type="InterPro" id="IPR011051">
    <property type="entry name" value="RmlC_Cupin_sf"/>
</dbReference>
<dbReference type="Gene3D" id="2.60.120.10">
    <property type="entry name" value="Jelly Rolls"/>
    <property type="match status" value="1"/>
</dbReference>
<evidence type="ECO:0000313" key="3">
    <source>
        <dbReference type="EnsemblPlants" id="Pp3c13_24440V3.1"/>
    </source>
</evidence>
<dbReference type="PANTHER" id="PTHR36440">
    <property type="entry name" value="PUTATIVE (AFU_ORTHOLOGUE AFUA_8G07350)-RELATED"/>
    <property type="match status" value="1"/>
</dbReference>
<dbReference type="InterPro" id="IPR053146">
    <property type="entry name" value="QDO-like"/>
</dbReference>
<evidence type="ECO:0000313" key="2">
    <source>
        <dbReference type="EMBL" id="PNR42967.1"/>
    </source>
</evidence>
<gene>
    <name evidence="3" type="primary">LOC112290773</name>
    <name evidence="2" type="ORF">PHYPA_017799</name>
</gene>
<dbReference type="PANTHER" id="PTHR36440:SF1">
    <property type="entry name" value="PUTATIVE (AFU_ORTHOLOGUE AFUA_8G07350)-RELATED"/>
    <property type="match status" value="1"/>
</dbReference>
<dbReference type="KEGG" id="ppp:112290773"/>
<reference evidence="2 4" key="2">
    <citation type="journal article" date="2018" name="Plant J.">
        <title>The Physcomitrella patens chromosome-scale assembly reveals moss genome structure and evolution.</title>
        <authorList>
            <person name="Lang D."/>
            <person name="Ullrich K.K."/>
            <person name="Murat F."/>
            <person name="Fuchs J."/>
            <person name="Jenkins J."/>
            <person name="Haas F.B."/>
            <person name="Piednoel M."/>
            <person name="Gundlach H."/>
            <person name="Van Bel M."/>
            <person name="Meyberg R."/>
            <person name="Vives C."/>
            <person name="Morata J."/>
            <person name="Symeonidi A."/>
            <person name="Hiss M."/>
            <person name="Muchero W."/>
            <person name="Kamisugi Y."/>
            <person name="Saleh O."/>
            <person name="Blanc G."/>
            <person name="Decker E.L."/>
            <person name="van Gessel N."/>
            <person name="Grimwood J."/>
            <person name="Hayes R.D."/>
            <person name="Graham S.W."/>
            <person name="Gunter L.E."/>
            <person name="McDaniel S.F."/>
            <person name="Hoernstein S.N.W."/>
            <person name="Larsson A."/>
            <person name="Li F.W."/>
            <person name="Perroud P.F."/>
            <person name="Phillips J."/>
            <person name="Ranjan P."/>
            <person name="Rokshar D.S."/>
            <person name="Rothfels C.J."/>
            <person name="Schneider L."/>
            <person name="Shu S."/>
            <person name="Stevenson D.W."/>
            <person name="Thummler F."/>
            <person name="Tillich M."/>
            <person name="Villarreal Aguilar J.C."/>
            <person name="Widiez T."/>
            <person name="Wong G.K."/>
            <person name="Wymore A."/>
            <person name="Zhang Y."/>
            <person name="Zimmer A.D."/>
            <person name="Quatrano R.S."/>
            <person name="Mayer K.F.X."/>
            <person name="Goodstein D."/>
            <person name="Casacuberta J.M."/>
            <person name="Vandepoele K."/>
            <person name="Reski R."/>
            <person name="Cuming A.C."/>
            <person name="Tuskan G.A."/>
            <person name="Maumus F."/>
            <person name="Salse J."/>
            <person name="Schmutz J."/>
            <person name="Rensing S.A."/>
        </authorList>
    </citation>
    <scope>NUCLEOTIDE SEQUENCE [LARGE SCALE GENOMIC DNA]</scope>
    <source>
        <strain evidence="3 4">cv. Gransden 2004</strain>
    </source>
</reference>
<dbReference type="InterPro" id="IPR013096">
    <property type="entry name" value="Cupin_2"/>
</dbReference>
<dbReference type="PaxDb" id="3218-PP1S37_338V6.1"/>